<sequence>MQILRIDIYKPGKKDPETKITVPLSSLSISEKLLPSKVKASLEREGIDLSELSVLFAKQGPKGTLIEVENAVEKLVISIE</sequence>
<evidence type="ECO:0000313" key="2">
    <source>
        <dbReference type="Proteomes" id="UP000663720"/>
    </source>
</evidence>
<proteinExistence type="predicted"/>
<organism evidence="1 2">
    <name type="scientific">Desulfonema limicola</name>
    <dbReference type="NCBI Taxonomy" id="45656"/>
    <lineage>
        <taxon>Bacteria</taxon>
        <taxon>Pseudomonadati</taxon>
        <taxon>Thermodesulfobacteriota</taxon>
        <taxon>Desulfobacteria</taxon>
        <taxon>Desulfobacterales</taxon>
        <taxon>Desulfococcaceae</taxon>
        <taxon>Desulfonema</taxon>
    </lineage>
</organism>
<keyword evidence="2" id="KW-1185">Reference proteome</keyword>
<dbReference type="EMBL" id="CP061799">
    <property type="protein sequence ID" value="QTA81155.1"/>
    <property type="molecule type" value="Genomic_DNA"/>
</dbReference>
<dbReference type="AlphaFoldDB" id="A0A975B9Q0"/>
<accession>A0A975B9Q0</accession>
<reference evidence="1" key="1">
    <citation type="journal article" date="2021" name="Microb. Physiol.">
        <title>Proteogenomic Insights into the Physiology of Marine, Sulfate-Reducing, Filamentous Desulfonema limicola and Desulfonema magnum.</title>
        <authorList>
            <person name="Schnaars V."/>
            <person name="Wohlbrand L."/>
            <person name="Scheve S."/>
            <person name="Hinrichs C."/>
            <person name="Reinhardt R."/>
            <person name="Rabus R."/>
        </authorList>
    </citation>
    <scope>NUCLEOTIDE SEQUENCE</scope>
    <source>
        <strain evidence="1">5ac10</strain>
    </source>
</reference>
<name>A0A975B9Q0_9BACT</name>
<protein>
    <submittedName>
        <fullName evidence="1">Uncharacterized protein</fullName>
    </submittedName>
</protein>
<dbReference type="KEGG" id="dli:dnl_34860"/>
<evidence type="ECO:0000313" key="1">
    <source>
        <dbReference type="EMBL" id="QTA81155.1"/>
    </source>
</evidence>
<gene>
    <name evidence="1" type="ORF">dnl_34860</name>
</gene>
<dbReference type="RefSeq" id="WP_207687226.1">
    <property type="nucleotide sequence ID" value="NZ_CP061799.1"/>
</dbReference>
<dbReference type="Proteomes" id="UP000663720">
    <property type="component" value="Chromosome"/>
</dbReference>